<dbReference type="KEGG" id="bcom:BAUCODRAFT_30858"/>
<sequence length="55" mass="6510">MPSLQNQSIANKERPRDAYSWQASRCAIRTTWFRIAWIGATYARSTERDRHGELR</sequence>
<dbReference type="GeneID" id="19111325"/>
<dbReference type="AlphaFoldDB" id="M2N3P1"/>
<name>M2N3P1_BAUPA</name>
<reference evidence="1 2" key="1">
    <citation type="journal article" date="2012" name="PLoS Pathog.">
        <title>Diverse lifestyles and strategies of plant pathogenesis encoded in the genomes of eighteen Dothideomycetes fungi.</title>
        <authorList>
            <person name="Ohm R.A."/>
            <person name="Feau N."/>
            <person name="Henrissat B."/>
            <person name="Schoch C.L."/>
            <person name="Horwitz B.A."/>
            <person name="Barry K.W."/>
            <person name="Condon B.J."/>
            <person name="Copeland A.C."/>
            <person name="Dhillon B."/>
            <person name="Glaser F."/>
            <person name="Hesse C.N."/>
            <person name="Kosti I."/>
            <person name="LaButti K."/>
            <person name="Lindquist E.A."/>
            <person name="Lucas S."/>
            <person name="Salamov A.A."/>
            <person name="Bradshaw R.E."/>
            <person name="Ciuffetti L."/>
            <person name="Hamelin R.C."/>
            <person name="Kema G.H.J."/>
            <person name="Lawrence C."/>
            <person name="Scott J.A."/>
            <person name="Spatafora J.W."/>
            <person name="Turgeon B.G."/>
            <person name="de Wit P.J.G.M."/>
            <person name="Zhong S."/>
            <person name="Goodwin S.B."/>
            <person name="Grigoriev I.V."/>
        </authorList>
    </citation>
    <scope>NUCLEOTIDE SEQUENCE [LARGE SCALE GENOMIC DNA]</scope>
    <source>
        <strain evidence="1 2">UAMH 10762</strain>
    </source>
</reference>
<dbReference type="RefSeq" id="XP_007673469.1">
    <property type="nucleotide sequence ID" value="XM_007675279.1"/>
</dbReference>
<keyword evidence="2" id="KW-1185">Reference proteome</keyword>
<protein>
    <submittedName>
        <fullName evidence="1">Uncharacterized protein</fullName>
    </submittedName>
</protein>
<evidence type="ECO:0000313" key="1">
    <source>
        <dbReference type="EMBL" id="EMC98588.1"/>
    </source>
</evidence>
<gene>
    <name evidence="1" type="ORF">BAUCODRAFT_30858</name>
</gene>
<dbReference type="EMBL" id="KB445552">
    <property type="protein sequence ID" value="EMC98588.1"/>
    <property type="molecule type" value="Genomic_DNA"/>
</dbReference>
<dbReference type="Proteomes" id="UP000011761">
    <property type="component" value="Unassembled WGS sequence"/>
</dbReference>
<dbReference type="HOGENOM" id="CLU_3031986_0_0_1"/>
<evidence type="ECO:0000313" key="2">
    <source>
        <dbReference type="Proteomes" id="UP000011761"/>
    </source>
</evidence>
<accession>M2N3P1</accession>
<proteinExistence type="predicted"/>
<organism evidence="1 2">
    <name type="scientific">Baudoinia panamericana (strain UAMH 10762)</name>
    <name type="common">Angels' share fungus</name>
    <name type="synonym">Baudoinia compniacensis (strain UAMH 10762)</name>
    <dbReference type="NCBI Taxonomy" id="717646"/>
    <lineage>
        <taxon>Eukaryota</taxon>
        <taxon>Fungi</taxon>
        <taxon>Dikarya</taxon>
        <taxon>Ascomycota</taxon>
        <taxon>Pezizomycotina</taxon>
        <taxon>Dothideomycetes</taxon>
        <taxon>Dothideomycetidae</taxon>
        <taxon>Mycosphaerellales</taxon>
        <taxon>Teratosphaeriaceae</taxon>
        <taxon>Baudoinia</taxon>
    </lineage>
</organism>